<proteinExistence type="predicted"/>
<dbReference type="OrthoDB" id="78067at2759"/>
<keyword evidence="1" id="KW-0175">Coiled coil</keyword>
<evidence type="ECO:0000313" key="3">
    <source>
        <dbReference type="EMBL" id="CBJ29035.1"/>
    </source>
</evidence>
<name>D7FJD2_ECTSI</name>
<feature type="region of interest" description="Disordered" evidence="2">
    <location>
        <begin position="160"/>
        <end position="227"/>
    </location>
</feature>
<evidence type="ECO:0000256" key="1">
    <source>
        <dbReference type="SAM" id="Coils"/>
    </source>
</evidence>
<dbReference type="PANTHER" id="PTHR37028">
    <property type="entry name" value="UNNAMED PRODUCT-RELATED"/>
    <property type="match status" value="1"/>
</dbReference>
<protein>
    <submittedName>
        <fullName evidence="3">Uncharacterized protein</fullName>
    </submittedName>
</protein>
<feature type="region of interest" description="Disordered" evidence="2">
    <location>
        <begin position="300"/>
        <end position="421"/>
    </location>
</feature>
<feature type="compositionally biased region" description="Basic and acidic residues" evidence="2">
    <location>
        <begin position="355"/>
        <end position="392"/>
    </location>
</feature>
<dbReference type="AlphaFoldDB" id="D7FJD2"/>
<feature type="compositionally biased region" description="Basic and acidic residues" evidence="2">
    <location>
        <begin position="328"/>
        <end position="344"/>
    </location>
</feature>
<gene>
    <name evidence="3" type="ORF">Esi_0133_0021</name>
</gene>
<dbReference type="EMBL" id="FN647953">
    <property type="protein sequence ID" value="CBJ29035.1"/>
    <property type="molecule type" value="Genomic_DNA"/>
</dbReference>
<dbReference type="eggNOG" id="ENOG502S3XU">
    <property type="taxonomic scope" value="Eukaryota"/>
</dbReference>
<feature type="compositionally biased region" description="Gly residues" evidence="2">
    <location>
        <begin position="173"/>
        <end position="183"/>
    </location>
</feature>
<feature type="region of interest" description="Disordered" evidence="2">
    <location>
        <begin position="35"/>
        <end position="55"/>
    </location>
</feature>
<feature type="compositionally biased region" description="Polar residues" evidence="2">
    <location>
        <begin position="95"/>
        <end position="106"/>
    </location>
</feature>
<feature type="compositionally biased region" description="Basic and acidic residues" evidence="2">
    <location>
        <begin position="300"/>
        <end position="309"/>
    </location>
</feature>
<dbReference type="Proteomes" id="UP000002630">
    <property type="component" value="Linkage Group LG17"/>
</dbReference>
<evidence type="ECO:0000256" key="2">
    <source>
        <dbReference type="SAM" id="MobiDB-lite"/>
    </source>
</evidence>
<accession>D7FJD2</accession>
<reference evidence="3 4" key="1">
    <citation type="journal article" date="2010" name="Nature">
        <title>The Ectocarpus genome and the independent evolution of multicellularity in brown algae.</title>
        <authorList>
            <person name="Cock J.M."/>
            <person name="Sterck L."/>
            <person name="Rouze P."/>
            <person name="Scornet D."/>
            <person name="Allen A.E."/>
            <person name="Amoutzias G."/>
            <person name="Anthouard V."/>
            <person name="Artiguenave F."/>
            <person name="Aury J.M."/>
            <person name="Badger J.H."/>
            <person name="Beszteri B."/>
            <person name="Billiau K."/>
            <person name="Bonnet E."/>
            <person name="Bothwell J.H."/>
            <person name="Bowler C."/>
            <person name="Boyen C."/>
            <person name="Brownlee C."/>
            <person name="Carrano C.J."/>
            <person name="Charrier B."/>
            <person name="Cho G.Y."/>
            <person name="Coelho S.M."/>
            <person name="Collen J."/>
            <person name="Corre E."/>
            <person name="Da Silva C."/>
            <person name="Delage L."/>
            <person name="Delaroque N."/>
            <person name="Dittami S.M."/>
            <person name="Doulbeau S."/>
            <person name="Elias M."/>
            <person name="Farnham G."/>
            <person name="Gachon C.M."/>
            <person name="Gschloessl B."/>
            <person name="Heesch S."/>
            <person name="Jabbari K."/>
            <person name="Jubin C."/>
            <person name="Kawai H."/>
            <person name="Kimura K."/>
            <person name="Kloareg B."/>
            <person name="Kupper F.C."/>
            <person name="Lang D."/>
            <person name="Le Bail A."/>
            <person name="Leblanc C."/>
            <person name="Lerouge P."/>
            <person name="Lohr M."/>
            <person name="Lopez P.J."/>
            <person name="Martens C."/>
            <person name="Maumus F."/>
            <person name="Michel G."/>
            <person name="Miranda-Saavedra D."/>
            <person name="Morales J."/>
            <person name="Moreau H."/>
            <person name="Motomura T."/>
            <person name="Nagasato C."/>
            <person name="Napoli C.A."/>
            <person name="Nelson D.R."/>
            <person name="Nyvall-Collen P."/>
            <person name="Peters A.F."/>
            <person name="Pommier C."/>
            <person name="Potin P."/>
            <person name="Poulain J."/>
            <person name="Quesneville H."/>
            <person name="Read B."/>
            <person name="Rensing S.A."/>
            <person name="Ritter A."/>
            <person name="Rousvoal S."/>
            <person name="Samanta M."/>
            <person name="Samson G."/>
            <person name="Schroeder D.C."/>
            <person name="Segurens B."/>
            <person name="Strittmatter M."/>
            <person name="Tonon T."/>
            <person name="Tregear J.W."/>
            <person name="Valentin K."/>
            <person name="von Dassow P."/>
            <person name="Yamagishi T."/>
            <person name="Van de Peer Y."/>
            <person name="Wincker P."/>
        </authorList>
    </citation>
    <scope>NUCLEOTIDE SEQUENCE [LARGE SCALE GENOMIC DNA]</scope>
    <source>
        <strain evidence="4">Ec32 / CCAP1310/4</strain>
    </source>
</reference>
<dbReference type="InParanoid" id="D7FJD2"/>
<dbReference type="PANTHER" id="PTHR37028:SF4">
    <property type="entry name" value="ALMS MOTIF DOMAIN-CONTAINING PROTEIN"/>
    <property type="match status" value="1"/>
</dbReference>
<keyword evidence="4" id="KW-1185">Reference proteome</keyword>
<feature type="region of interest" description="Disordered" evidence="2">
    <location>
        <begin position="77"/>
        <end position="111"/>
    </location>
</feature>
<dbReference type="EMBL" id="FN649742">
    <property type="protein sequence ID" value="CBJ29035.1"/>
    <property type="molecule type" value="Genomic_DNA"/>
</dbReference>
<organism evidence="3 4">
    <name type="scientific">Ectocarpus siliculosus</name>
    <name type="common">Brown alga</name>
    <name type="synonym">Conferva siliculosa</name>
    <dbReference type="NCBI Taxonomy" id="2880"/>
    <lineage>
        <taxon>Eukaryota</taxon>
        <taxon>Sar</taxon>
        <taxon>Stramenopiles</taxon>
        <taxon>Ochrophyta</taxon>
        <taxon>PX clade</taxon>
        <taxon>Phaeophyceae</taxon>
        <taxon>Ectocarpales</taxon>
        <taxon>Ectocarpaceae</taxon>
        <taxon>Ectocarpus</taxon>
    </lineage>
</organism>
<feature type="coiled-coil region" evidence="1">
    <location>
        <begin position="793"/>
        <end position="820"/>
    </location>
</feature>
<evidence type="ECO:0000313" key="4">
    <source>
        <dbReference type="Proteomes" id="UP000002630"/>
    </source>
</evidence>
<sequence>MTDNLEDILGGVEDEIRLAEERLQQDVFRVNRAGAASGNQSPLAGSTFDYESDGERLSEEIRPVFPRRGLATRRRTPSLRLSSDGGPSMGEILSTDKTSPRSNTMRGGSRRRAWVDLENDDFPSSIASGVSVTRSERGSRAHDREAMVNRLLQEREARLAARSPGAAERRMPGNGGTAEGSGTGAVTHPETATLSSSRAIPGGNGHSSARVEEGSGGDDGDGSPSAARENIFFASDLAYPDDISQGGGPNVHAGADGARAAAGEEPVEALLRRLHDEETHADTDIKDNELSCISVASAARRVEESDRHPTGSANGRFVDEDDAMATARLEDRLAFRPKERENKNRSSLQQRKPRAGSERRIKELARDRQALYSDRERRRKELQEEAETKECTFHPNIVSSSAARRGAAGHGSGGAGARRPPLHERLHKEAREREAARALAHHHLENEALRECTFQARGAWWGGDGGREPTLNTTGAVPAADHRPLHQRVWEVEREREHKLRLLVADKEEREGATFAPPPMGRVSERLADTRPAFAGGGGGGACGEGVGRSATRLQEQAMWARERRRLRVQEHEEAEARMSTFEPSISRGTKSLVRKRPDLQAPFEQRRAIMDAKRKERERLRQEARAKEETGWFNPTTAQRTDALLRRRMPERLEETVEERVKRMAAADDHRRRNFVMTQKAKEKLECTFRPSLNPVTHSMAQASPLDELVNNLRGQRVRERVKAKVSDAQACSHKPTLLAEAALLHTDAEGAGASRDGGGCAGSGGRGAAAAGLYGPGNRYRLSVREPARMTAELRAREREQEERFNALRQEKEVAEMQRCTFVPQTNSAILRAEGPVLVRGLGRHLELKDVAQQRERERREREARAFGVRPRAVRRSVLGETIVEPFSLSSDNKGWWQERRMRHEAERAAQCTFKPWTVEAERGRALSRLLDWSSVLSSQSSRGS</sequence>